<keyword evidence="1" id="KW-0175">Coiled coil</keyword>
<gene>
    <name evidence="3" type="ORF">J2S13_000735</name>
</gene>
<evidence type="ECO:0000313" key="4">
    <source>
        <dbReference type="Proteomes" id="UP001237207"/>
    </source>
</evidence>
<feature type="coiled-coil region" evidence="1">
    <location>
        <begin position="126"/>
        <end position="175"/>
    </location>
</feature>
<protein>
    <submittedName>
        <fullName evidence="3">Tetratricopeptide (TPR) repeat protein</fullName>
    </submittedName>
</protein>
<evidence type="ECO:0000256" key="1">
    <source>
        <dbReference type="SAM" id="Coils"/>
    </source>
</evidence>
<dbReference type="InterPro" id="IPR047676">
    <property type="entry name" value="FxLYD_dom"/>
</dbReference>
<keyword evidence="2" id="KW-1133">Transmembrane helix</keyword>
<dbReference type="Proteomes" id="UP001237207">
    <property type="component" value="Unassembled WGS sequence"/>
</dbReference>
<evidence type="ECO:0000256" key="2">
    <source>
        <dbReference type="SAM" id="Phobius"/>
    </source>
</evidence>
<organism evidence="3 4">
    <name type="scientific">Oikeobacillus pervagus</name>
    <dbReference type="NCBI Taxonomy" id="1325931"/>
    <lineage>
        <taxon>Bacteria</taxon>
        <taxon>Bacillati</taxon>
        <taxon>Bacillota</taxon>
        <taxon>Bacilli</taxon>
        <taxon>Bacillales</taxon>
        <taxon>Bacillaceae</taxon>
        <taxon>Oikeobacillus</taxon>
    </lineage>
</organism>
<evidence type="ECO:0000313" key="3">
    <source>
        <dbReference type="EMBL" id="MDQ0214339.1"/>
    </source>
</evidence>
<dbReference type="EMBL" id="JAUSUC010000006">
    <property type="protein sequence ID" value="MDQ0214339.1"/>
    <property type="molecule type" value="Genomic_DNA"/>
</dbReference>
<dbReference type="RefSeq" id="WP_307256332.1">
    <property type="nucleotide sequence ID" value="NZ_JAUSUC010000006.1"/>
</dbReference>
<keyword evidence="4" id="KW-1185">Reference proteome</keyword>
<sequence>MKCSKCGLEYHVTQSYCPNCQYAQGKEKEERKKKNHWFTILLPILMLVGIAGVNIGYYWFETETNKKVIKLQIEGESLALKGNFAAALQRFKEANTLRPNYEIIQANIESTEEANRLNEMFKDFTKHVEEKRLEKASNVIESIQKKIDNREGILFEKLENELEKKETMLMFYEIKEEIKSLTTISELGNRFILLADFDFKEAEKVKEDIKKKILSISIDQVNQALGAKRFDEASAIVEEALQYLPKDKQLIELQENIKNKKTEYEKQLSETSEPTIEGNEMDLTNLEVEINQNGDALMHGEIKNISTKKMKDIAVYYDVYDGDGRLLTSNVTYLNPSFLQPGETGRFNDTIKGPFEVVTVKVVEVTWYTVE</sequence>
<proteinExistence type="predicted"/>
<name>A0AAJ1SXA8_9BACI</name>
<comment type="caution">
    <text evidence="3">The sequence shown here is derived from an EMBL/GenBank/DDBJ whole genome shotgun (WGS) entry which is preliminary data.</text>
</comment>
<dbReference type="AlphaFoldDB" id="A0AAJ1SXA8"/>
<reference evidence="3" key="1">
    <citation type="submission" date="2023-07" db="EMBL/GenBank/DDBJ databases">
        <title>Genomic Encyclopedia of Type Strains, Phase IV (KMG-IV): sequencing the most valuable type-strain genomes for metagenomic binning, comparative biology and taxonomic classification.</title>
        <authorList>
            <person name="Goeker M."/>
        </authorList>
    </citation>
    <scope>NUCLEOTIDE SEQUENCE</scope>
    <source>
        <strain evidence="3">DSM 23947</strain>
    </source>
</reference>
<dbReference type="NCBIfam" id="NF038353">
    <property type="entry name" value="FxLYD_dom"/>
    <property type="match status" value="1"/>
</dbReference>
<keyword evidence="2" id="KW-0472">Membrane</keyword>
<feature type="transmembrane region" description="Helical" evidence="2">
    <location>
        <begin position="37"/>
        <end position="60"/>
    </location>
</feature>
<accession>A0AAJ1SXA8</accession>
<keyword evidence="2" id="KW-0812">Transmembrane</keyword>